<keyword evidence="3 6" id="KW-0812">Transmembrane</keyword>
<feature type="transmembrane region" description="Helical" evidence="6">
    <location>
        <begin position="231"/>
        <end position="254"/>
    </location>
</feature>
<feature type="transmembrane region" description="Helical" evidence="6">
    <location>
        <begin position="146"/>
        <end position="168"/>
    </location>
</feature>
<feature type="transmembrane region" description="Helical" evidence="6">
    <location>
        <begin position="30"/>
        <end position="48"/>
    </location>
</feature>
<dbReference type="InterPro" id="IPR001958">
    <property type="entry name" value="Tet-R_TetA/multi-R_MdtG-like"/>
</dbReference>
<evidence type="ECO:0000256" key="2">
    <source>
        <dbReference type="ARBA" id="ARBA00009773"/>
    </source>
</evidence>
<dbReference type="Proteomes" id="UP000178794">
    <property type="component" value="Unassembled WGS sequence"/>
</dbReference>
<dbReference type="Pfam" id="PF01594">
    <property type="entry name" value="AI-2E_transport"/>
    <property type="match status" value="1"/>
</dbReference>
<name>A0A1F6DFY3_9BACT</name>
<sequence length="353" mass="37572">MSIPRIVEYGFLFLLLAAVGYIAWKVFAPFMGVLALSVVITVLAFPLFERIHYSSPWGKFPGVSAFLTVFLVYTGIIGATAVFAAIILREARAIYEALSNDGSATIGMYIQNIEYLVRSLIPDFSINIADLVKNAAGVVASNVSGLFASTATTIGLLFLSMLISFYLLRDGQRAVTYLISISPLNDLDDHKVLDRIVGAIRGIIFGVMVVAVIQSVMTMLGLTLFGVERAILFGFIAAFAALIPGVGPGLFVFVPLTIYLAATGQYMTALGVGAWGMIAVGTIDNILGPILMQRGGTSLHPLVILLSALGGIAAFGLIGFVIGPVIMSIFVALLEIYAVHIAKKRLENGITEA</sequence>
<evidence type="ECO:0000256" key="1">
    <source>
        <dbReference type="ARBA" id="ARBA00004141"/>
    </source>
</evidence>
<protein>
    <recommendedName>
        <fullName evidence="9">AI-2E family transporter</fullName>
    </recommendedName>
</protein>
<dbReference type="PANTHER" id="PTHR21716">
    <property type="entry name" value="TRANSMEMBRANE PROTEIN"/>
    <property type="match status" value="1"/>
</dbReference>
<dbReference type="PANTHER" id="PTHR21716:SF4">
    <property type="entry name" value="TRANSMEMBRANE PROTEIN 245"/>
    <property type="match status" value="1"/>
</dbReference>
<feature type="transmembrane region" description="Helical" evidence="6">
    <location>
        <begin position="266"/>
        <end position="283"/>
    </location>
</feature>
<comment type="subcellular location">
    <subcellularLocation>
        <location evidence="1">Membrane</location>
        <topology evidence="1">Multi-pass membrane protein</topology>
    </subcellularLocation>
</comment>
<dbReference type="STRING" id="1798492.A3C89_00520"/>
<keyword evidence="4 6" id="KW-1133">Transmembrane helix</keyword>
<organism evidence="7 8">
    <name type="scientific">Candidatus Kaiserbacteria bacterium RIFCSPHIGHO2_02_FULL_50_50</name>
    <dbReference type="NCBI Taxonomy" id="1798492"/>
    <lineage>
        <taxon>Bacteria</taxon>
        <taxon>Candidatus Kaiseribacteriota</taxon>
    </lineage>
</organism>
<keyword evidence="5 6" id="KW-0472">Membrane</keyword>
<dbReference type="GO" id="GO:0016020">
    <property type="term" value="C:membrane"/>
    <property type="evidence" value="ECO:0007669"/>
    <property type="project" value="UniProtKB-SubCell"/>
</dbReference>
<comment type="caution">
    <text evidence="7">The sequence shown here is derived from an EMBL/GenBank/DDBJ whole genome shotgun (WGS) entry which is preliminary data.</text>
</comment>
<evidence type="ECO:0008006" key="9">
    <source>
        <dbReference type="Google" id="ProtNLM"/>
    </source>
</evidence>
<evidence type="ECO:0000313" key="8">
    <source>
        <dbReference type="Proteomes" id="UP000178794"/>
    </source>
</evidence>
<dbReference type="EMBL" id="MFLF01000008">
    <property type="protein sequence ID" value="OGG60237.1"/>
    <property type="molecule type" value="Genomic_DNA"/>
</dbReference>
<comment type="similarity">
    <text evidence="2">Belongs to the autoinducer-2 exporter (AI-2E) (TC 2.A.86) family.</text>
</comment>
<dbReference type="PRINTS" id="PR01035">
    <property type="entry name" value="TCRTETA"/>
</dbReference>
<evidence type="ECO:0000256" key="3">
    <source>
        <dbReference type="ARBA" id="ARBA00022692"/>
    </source>
</evidence>
<feature type="transmembrane region" description="Helical" evidence="6">
    <location>
        <begin position="7"/>
        <end position="24"/>
    </location>
</feature>
<feature type="transmembrane region" description="Helical" evidence="6">
    <location>
        <begin position="303"/>
        <end position="336"/>
    </location>
</feature>
<feature type="transmembrane region" description="Helical" evidence="6">
    <location>
        <begin position="203"/>
        <end position="225"/>
    </location>
</feature>
<dbReference type="InterPro" id="IPR002549">
    <property type="entry name" value="AI-2E-like"/>
</dbReference>
<evidence type="ECO:0000256" key="5">
    <source>
        <dbReference type="ARBA" id="ARBA00023136"/>
    </source>
</evidence>
<dbReference type="AlphaFoldDB" id="A0A1F6DFY3"/>
<evidence type="ECO:0000313" key="7">
    <source>
        <dbReference type="EMBL" id="OGG60237.1"/>
    </source>
</evidence>
<evidence type="ECO:0000256" key="6">
    <source>
        <dbReference type="SAM" id="Phobius"/>
    </source>
</evidence>
<gene>
    <name evidence="7" type="ORF">A3C89_00520</name>
</gene>
<feature type="transmembrane region" description="Helical" evidence="6">
    <location>
        <begin position="60"/>
        <end position="88"/>
    </location>
</feature>
<proteinExistence type="inferred from homology"/>
<accession>A0A1F6DFY3</accession>
<reference evidence="7 8" key="1">
    <citation type="journal article" date="2016" name="Nat. Commun.">
        <title>Thousands of microbial genomes shed light on interconnected biogeochemical processes in an aquifer system.</title>
        <authorList>
            <person name="Anantharaman K."/>
            <person name="Brown C.T."/>
            <person name="Hug L.A."/>
            <person name="Sharon I."/>
            <person name="Castelle C.J."/>
            <person name="Probst A.J."/>
            <person name="Thomas B.C."/>
            <person name="Singh A."/>
            <person name="Wilkins M.J."/>
            <person name="Karaoz U."/>
            <person name="Brodie E.L."/>
            <person name="Williams K.H."/>
            <person name="Hubbard S.S."/>
            <person name="Banfield J.F."/>
        </authorList>
    </citation>
    <scope>NUCLEOTIDE SEQUENCE [LARGE SCALE GENOMIC DNA]</scope>
</reference>
<dbReference type="GO" id="GO:0022857">
    <property type="term" value="F:transmembrane transporter activity"/>
    <property type="evidence" value="ECO:0007669"/>
    <property type="project" value="InterPro"/>
</dbReference>
<evidence type="ECO:0000256" key="4">
    <source>
        <dbReference type="ARBA" id="ARBA00022989"/>
    </source>
</evidence>